<name>A0A0E9WK30_ANGAN</name>
<accession>A0A0E9WK30</accession>
<dbReference type="AlphaFoldDB" id="A0A0E9WK30"/>
<protein>
    <submittedName>
        <fullName evidence="1">Uncharacterized protein</fullName>
    </submittedName>
</protein>
<reference evidence="1" key="2">
    <citation type="journal article" date="2015" name="Fish Shellfish Immunol.">
        <title>Early steps in the European eel (Anguilla anguilla)-Vibrio vulnificus interaction in the gills: Role of the RtxA13 toxin.</title>
        <authorList>
            <person name="Callol A."/>
            <person name="Pajuelo D."/>
            <person name="Ebbesson L."/>
            <person name="Teles M."/>
            <person name="MacKenzie S."/>
            <person name="Amaro C."/>
        </authorList>
    </citation>
    <scope>NUCLEOTIDE SEQUENCE</scope>
</reference>
<organism evidence="1">
    <name type="scientific">Anguilla anguilla</name>
    <name type="common">European freshwater eel</name>
    <name type="synonym">Muraena anguilla</name>
    <dbReference type="NCBI Taxonomy" id="7936"/>
    <lineage>
        <taxon>Eukaryota</taxon>
        <taxon>Metazoa</taxon>
        <taxon>Chordata</taxon>
        <taxon>Craniata</taxon>
        <taxon>Vertebrata</taxon>
        <taxon>Euteleostomi</taxon>
        <taxon>Actinopterygii</taxon>
        <taxon>Neopterygii</taxon>
        <taxon>Teleostei</taxon>
        <taxon>Anguilliformes</taxon>
        <taxon>Anguillidae</taxon>
        <taxon>Anguilla</taxon>
    </lineage>
</organism>
<dbReference type="EMBL" id="GBXM01017916">
    <property type="protein sequence ID" value="JAH90661.1"/>
    <property type="molecule type" value="Transcribed_RNA"/>
</dbReference>
<proteinExistence type="predicted"/>
<reference evidence="1" key="1">
    <citation type="submission" date="2014-11" db="EMBL/GenBank/DDBJ databases">
        <authorList>
            <person name="Amaro Gonzalez C."/>
        </authorList>
    </citation>
    <scope>NUCLEOTIDE SEQUENCE</scope>
</reference>
<evidence type="ECO:0000313" key="1">
    <source>
        <dbReference type="EMBL" id="JAH90661.1"/>
    </source>
</evidence>
<sequence>MHTHQQISFFVMHYKILYSFSKIIARSFLVEKYYSAFTDHSLLTHTIYRNSMR</sequence>